<dbReference type="Pfam" id="PF20459">
    <property type="entry name" value="DUF6712"/>
    <property type="match status" value="1"/>
</dbReference>
<evidence type="ECO:0000313" key="1">
    <source>
        <dbReference type="EMBL" id="OKY94565.1"/>
    </source>
</evidence>
<comment type="caution">
    <text evidence="1">The sequence shown here is derived from an EMBL/GenBank/DDBJ whole genome shotgun (WGS) entry which is preliminary data.</text>
</comment>
<accession>A0A1Q6F6S4</accession>
<evidence type="ECO:0000313" key="2">
    <source>
        <dbReference type="Proteomes" id="UP000187417"/>
    </source>
</evidence>
<dbReference type="InterPro" id="IPR046558">
    <property type="entry name" value="DUF6712"/>
</dbReference>
<organism evidence="1 2">
    <name type="scientific">Alistipes putredinis</name>
    <dbReference type="NCBI Taxonomy" id="28117"/>
    <lineage>
        <taxon>Bacteria</taxon>
        <taxon>Pseudomonadati</taxon>
        <taxon>Bacteroidota</taxon>
        <taxon>Bacteroidia</taxon>
        <taxon>Bacteroidales</taxon>
        <taxon>Rikenellaceae</taxon>
        <taxon>Alistipes</taxon>
    </lineage>
</organism>
<dbReference type="AlphaFoldDB" id="A0A1Q6F6S4"/>
<dbReference type="EMBL" id="MNQH01000026">
    <property type="protein sequence ID" value="OKY94565.1"/>
    <property type="molecule type" value="Genomic_DNA"/>
</dbReference>
<dbReference type="STRING" id="28117.BHV66_05195"/>
<sequence length="157" mass="16494">MTTLVTPREVIDLAFADGGYLPPEAIGTVDIAAAEARYLLPVTGPALWQKLAEGEYPTLREEFAAPAAACAVRVAMQPALDLHGGAGGTTVAKSSACQPAGQEQLAASHRALRNRLSALLHALSDHLDAHPSDYPEYAPEKNVLHRVLIAGGLVLKP</sequence>
<protein>
    <submittedName>
        <fullName evidence="1">Uncharacterized protein</fullName>
    </submittedName>
</protein>
<reference evidence="1 2" key="1">
    <citation type="journal article" date="2016" name="Nat. Biotechnol.">
        <title>Measurement of bacterial replication rates in microbial communities.</title>
        <authorList>
            <person name="Brown C.T."/>
            <person name="Olm M.R."/>
            <person name="Thomas B.C."/>
            <person name="Banfield J.F."/>
        </authorList>
    </citation>
    <scope>NUCLEOTIDE SEQUENCE [LARGE SCALE GENOMIC DNA]</scope>
    <source>
        <strain evidence="1">CAG:67_53_122</strain>
    </source>
</reference>
<dbReference type="RefSeq" id="WP_278339240.1">
    <property type="nucleotide sequence ID" value="NZ_BAAFLA010000012.1"/>
</dbReference>
<dbReference type="Proteomes" id="UP000187417">
    <property type="component" value="Unassembled WGS sequence"/>
</dbReference>
<proteinExistence type="predicted"/>
<gene>
    <name evidence="1" type="ORF">BHV66_05195</name>
</gene>
<name>A0A1Q6F6S4_9BACT</name>